<dbReference type="Proteomes" id="UP000234331">
    <property type="component" value="Unassembled WGS sequence"/>
</dbReference>
<dbReference type="SMART" id="SM00345">
    <property type="entry name" value="HTH_GNTR"/>
    <property type="match status" value="1"/>
</dbReference>
<dbReference type="GO" id="GO:0003700">
    <property type="term" value="F:DNA-binding transcription factor activity"/>
    <property type="evidence" value="ECO:0007669"/>
    <property type="project" value="InterPro"/>
</dbReference>
<dbReference type="PANTHER" id="PTHR43537">
    <property type="entry name" value="TRANSCRIPTIONAL REGULATOR, GNTR FAMILY"/>
    <property type="match status" value="1"/>
</dbReference>
<feature type="domain" description="HTH gntR-type" evidence="4">
    <location>
        <begin position="21"/>
        <end position="91"/>
    </location>
</feature>
<dbReference type="RefSeq" id="WP_101831778.1">
    <property type="nucleotide sequence ID" value="NZ_FZMO01000130.1"/>
</dbReference>
<evidence type="ECO:0000256" key="3">
    <source>
        <dbReference type="ARBA" id="ARBA00023163"/>
    </source>
</evidence>
<evidence type="ECO:0000313" key="5">
    <source>
        <dbReference type="EMBL" id="SNQ48020.1"/>
    </source>
</evidence>
<dbReference type="EMBL" id="FZMO01000130">
    <property type="protein sequence ID" value="SNQ48020.1"/>
    <property type="molecule type" value="Genomic_DNA"/>
</dbReference>
<evidence type="ECO:0000256" key="2">
    <source>
        <dbReference type="ARBA" id="ARBA00023125"/>
    </source>
</evidence>
<dbReference type="SMART" id="SM00895">
    <property type="entry name" value="FCD"/>
    <property type="match status" value="1"/>
</dbReference>
<dbReference type="Gene3D" id="1.20.120.530">
    <property type="entry name" value="GntR ligand-binding domain-like"/>
    <property type="match status" value="1"/>
</dbReference>
<dbReference type="PROSITE" id="PS50949">
    <property type="entry name" value="HTH_GNTR"/>
    <property type="match status" value="1"/>
</dbReference>
<dbReference type="AlphaFoldDB" id="A0A2I2KQU6"/>
<name>A0A2I2KQU6_9ACTN</name>
<proteinExistence type="predicted"/>
<dbReference type="InterPro" id="IPR000524">
    <property type="entry name" value="Tscrpt_reg_HTH_GntR"/>
</dbReference>
<dbReference type="Pfam" id="PF00392">
    <property type="entry name" value="GntR"/>
    <property type="match status" value="1"/>
</dbReference>
<evidence type="ECO:0000256" key="1">
    <source>
        <dbReference type="ARBA" id="ARBA00023015"/>
    </source>
</evidence>
<organism evidence="5 6">
    <name type="scientific">Frankia canadensis</name>
    <dbReference type="NCBI Taxonomy" id="1836972"/>
    <lineage>
        <taxon>Bacteria</taxon>
        <taxon>Bacillati</taxon>
        <taxon>Actinomycetota</taxon>
        <taxon>Actinomycetes</taxon>
        <taxon>Frankiales</taxon>
        <taxon>Frankiaceae</taxon>
        <taxon>Frankia</taxon>
    </lineage>
</organism>
<dbReference type="PRINTS" id="PR00035">
    <property type="entry name" value="HTHGNTR"/>
</dbReference>
<reference evidence="5 6" key="1">
    <citation type="submission" date="2017-06" db="EMBL/GenBank/DDBJ databases">
        <authorList>
            <person name="Kim H.J."/>
            <person name="Triplett B.A."/>
        </authorList>
    </citation>
    <scope>NUCLEOTIDE SEQUENCE [LARGE SCALE GENOMIC DNA]</scope>
    <source>
        <strain evidence="5">FRACA_ARgP5</strain>
    </source>
</reference>
<accession>A0A2I2KQU6</accession>
<dbReference type="PANTHER" id="PTHR43537:SF5">
    <property type="entry name" value="UXU OPERON TRANSCRIPTIONAL REGULATOR"/>
    <property type="match status" value="1"/>
</dbReference>
<dbReference type="Gene3D" id="1.10.10.10">
    <property type="entry name" value="Winged helix-like DNA-binding domain superfamily/Winged helix DNA-binding domain"/>
    <property type="match status" value="1"/>
</dbReference>
<dbReference type="InterPro" id="IPR036390">
    <property type="entry name" value="WH_DNA-bd_sf"/>
</dbReference>
<evidence type="ECO:0000313" key="6">
    <source>
        <dbReference type="Proteomes" id="UP000234331"/>
    </source>
</evidence>
<dbReference type="OrthoDB" id="3207514at2"/>
<dbReference type="InterPro" id="IPR008920">
    <property type="entry name" value="TF_FadR/GntR_C"/>
</dbReference>
<keyword evidence="3" id="KW-0804">Transcription</keyword>
<dbReference type="InterPro" id="IPR036388">
    <property type="entry name" value="WH-like_DNA-bd_sf"/>
</dbReference>
<keyword evidence="6" id="KW-1185">Reference proteome</keyword>
<dbReference type="Pfam" id="PF07729">
    <property type="entry name" value="FCD"/>
    <property type="match status" value="1"/>
</dbReference>
<keyword evidence="2" id="KW-0238">DNA-binding</keyword>
<gene>
    <name evidence="5" type="ORF">FRACA_2150009</name>
</gene>
<evidence type="ECO:0000259" key="4">
    <source>
        <dbReference type="PROSITE" id="PS50949"/>
    </source>
</evidence>
<dbReference type="SUPFAM" id="SSF48008">
    <property type="entry name" value="GntR ligand-binding domain-like"/>
    <property type="match status" value="1"/>
</dbReference>
<dbReference type="InterPro" id="IPR011711">
    <property type="entry name" value="GntR_C"/>
</dbReference>
<dbReference type="GO" id="GO:0003677">
    <property type="term" value="F:DNA binding"/>
    <property type="evidence" value="ECO:0007669"/>
    <property type="project" value="UniProtKB-KW"/>
</dbReference>
<keyword evidence="1" id="KW-0805">Transcription regulation</keyword>
<protein>
    <submittedName>
        <fullName evidence="5">Transcriptional regulator</fullName>
    </submittedName>
</protein>
<dbReference type="CDD" id="cd07377">
    <property type="entry name" value="WHTH_GntR"/>
    <property type="match status" value="1"/>
</dbReference>
<sequence>MTAEVFSVPASRLPGDSVRSPKTAELLTRRLRRMIVSGELRAGDFLPREAELMTHFGVSRPTLREAVRVLEAESLVEVRRGSRTGARIRVPGPEMVARPAGLLLQLAGATIAEVLTARLGVEPLGAALFAAHGTPEAIAALVADIEVCEDEVRRERPGGAFSQVHRTVVEGSGNRALVVTAGMMHEIIGRHVAAKTRAALAQDDPGTLAACRQAVDTYRLLLDHIRAGAADEAQALWRFHLERTNALLLRDVDPNTVVDILD</sequence>
<dbReference type="SUPFAM" id="SSF46785">
    <property type="entry name" value="Winged helix' DNA-binding domain"/>
    <property type="match status" value="1"/>
</dbReference>